<dbReference type="RefSeq" id="WP_073592560.1">
    <property type="nucleotide sequence ID" value="NZ_MRCE01000005.1"/>
</dbReference>
<evidence type="ECO:0000256" key="11">
    <source>
        <dbReference type="ARBA" id="ARBA00033284"/>
    </source>
</evidence>
<gene>
    <name evidence="18" type="ORF">NIES2119_06075</name>
</gene>
<dbReference type="AlphaFoldDB" id="A0A1U7IPN6"/>
<evidence type="ECO:0000256" key="13">
    <source>
        <dbReference type="NCBIfam" id="TIGR02402"/>
    </source>
</evidence>
<evidence type="ECO:0000256" key="8">
    <source>
        <dbReference type="ARBA" id="ARBA00023277"/>
    </source>
</evidence>
<dbReference type="Proteomes" id="UP000185860">
    <property type="component" value="Unassembled WGS sequence"/>
</dbReference>
<evidence type="ECO:0000259" key="17">
    <source>
        <dbReference type="SMART" id="SM00642"/>
    </source>
</evidence>
<dbReference type="PANTHER" id="PTHR43651:SF11">
    <property type="entry name" value="MALTO-OLIGOSYLTREHALOSE TREHALOHYDROLASE"/>
    <property type="match status" value="1"/>
</dbReference>
<feature type="site" description="Transition state stabilizer" evidence="16">
    <location>
        <position position="391"/>
    </location>
</feature>
<accession>A0A1U7IPN6</accession>
<dbReference type="InterPro" id="IPR013783">
    <property type="entry name" value="Ig-like_fold"/>
</dbReference>
<dbReference type="InterPro" id="IPR017853">
    <property type="entry name" value="GH"/>
</dbReference>
<dbReference type="CDD" id="cd02853">
    <property type="entry name" value="E_set_MTHase_like_N"/>
    <property type="match status" value="1"/>
</dbReference>
<sequence>MVKVGANYLGNTRCQFTVWAPLLKQVAVKIISPQEQLLPMQQLEYGFWQVTAENIEPGSRYVYQLEETKEFPDPASYLQPEGVHKASEVFDHSTFNWTDRDWTGIRLEDYIIYELHIGTFTPEGTFEAVIPRLTRLKELGINAIEIMPVAQFPGERNWGYDGVYPYAVQNTYGGPNGLKKLINACHQEGIAVILDVVYNHLGPEGNYLPNFGPYFTKKYLGDWGDAPNLDFAYCDGVREYFLENALYWLDNFHVDALRLDAIQGIYDMSAKHFLEELAERVQALSQQKGRKFYLTAESDFNDVRIIRPQEVGGYGLDAQWCDDFHHSLHTLITGEQQKYYQDFGKCKDLEKSLREGFVYSGQYSPDRKRRHGKSSIEEPAHKFIICSQNHDQTGNRILGERMTKLTSFEGLKLTAATVLLSPFIPLLFMGEEYGEEAPFLYFISHSDKDLIEAVRKSKKDEFLQTGHEKDFQDPQDPGTFNKCVLNWEQQYQDKHKVLWDFYQELIFLRRINEALKVLDKKRLEVSSREEEKLLFMRRYSYENQVFYVMNFSDRTLTFDAEPPSGSWQKLIDSADLKWMGPGATMPDKLIPGELLTIPAKSFVLYQA</sequence>
<dbReference type="InterPro" id="IPR006047">
    <property type="entry name" value="GH13_cat_dom"/>
</dbReference>
<evidence type="ECO:0000256" key="9">
    <source>
        <dbReference type="ARBA" id="ARBA00023295"/>
    </source>
</evidence>
<keyword evidence="8" id="KW-0119">Carbohydrate metabolism</keyword>
<dbReference type="NCBIfam" id="TIGR02402">
    <property type="entry name" value="trehalose_TreZ"/>
    <property type="match status" value="1"/>
</dbReference>
<dbReference type="Gene3D" id="3.20.20.80">
    <property type="entry name" value="Glycosidases"/>
    <property type="match status" value="1"/>
</dbReference>
<dbReference type="InterPro" id="IPR014756">
    <property type="entry name" value="Ig_E-set"/>
</dbReference>
<dbReference type="Pfam" id="PF02922">
    <property type="entry name" value="CBM_48"/>
    <property type="match status" value="1"/>
</dbReference>
<evidence type="ECO:0000256" key="7">
    <source>
        <dbReference type="ARBA" id="ARBA00022801"/>
    </source>
</evidence>
<dbReference type="GO" id="GO:0005737">
    <property type="term" value="C:cytoplasm"/>
    <property type="evidence" value="ECO:0007669"/>
    <property type="project" value="UniProtKB-SubCell"/>
</dbReference>
<evidence type="ECO:0000256" key="6">
    <source>
        <dbReference type="ARBA" id="ARBA00022490"/>
    </source>
</evidence>
<dbReference type="STRING" id="454136.NIES2119_06075"/>
<dbReference type="GO" id="GO:0033942">
    <property type="term" value="F:4-alpha-D-(1-&gt;4)-alpha-D-glucanotrehalose trehalohydrolase activity"/>
    <property type="evidence" value="ECO:0007669"/>
    <property type="project" value="UniProtKB-EC"/>
</dbReference>
<dbReference type="SUPFAM" id="SSF81296">
    <property type="entry name" value="E set domains"/>
    <property type="match status" value="1"/>
</dbReference>
<dbReference type="InterPro" id="IPR004193">
    <property type="entry name" value="Glyco_hydro_13_N"/>
</dbReference>
<dbReference type="UniPathway" id="UPA00299"/>
<evidence type="ECO:0000256" key="15">
    <source>
        <dbReference type="PIRSR" id="PIRSR006337-1"/>
    </source>
</evidence>
<dbReference type="OrthoDB" id="9800174at2"/>
<comment type="caution">
    <text evidence="18">The sequence shown here is derived from an EMBL/GenBank/DDBJ whole genome shotgun (WGS) entry which is preliminary data.</text>
</comment>
<dbReference type="InterPro" id="IPR044901">
    <property type="entry name" value="Trehalose_TreZ_E-set_sf"/>
</dbReference>
<organism evidence="18 19">
    <name type="scientific">[Phormidium ambiguum] IAM M-71</name>
    <dbReference type="NCBI Taxonomy" id="454136"/>
    <lineage>
        <taxon>Bacteria</taxon>
        <taxon>Bacillati</taxon>
        <taxon>Cyanobacteriota</taxon>
        <taxon>Cyanophyceae</taxon>
        <taxon>Oscillatoriophycideae</taxon>
        <taxon>Aerosakkonematales</taxon>
        <taxon>Aerosakkonemataceae</taxon>
        <taxon>Floridanema</taxon>
    </lineage>
</organism>
<dbReference type="PIRSF" id="PIRSF006337">
    <property type="entry name" value="Trehalose_TreZ"/>
    <property type="match status" value="1"/>
</dbReference>
<keyword evidence="9 14" id="KW-0326">Glycosidase</keyword>
<evidence type="ECO:0000256" key="5">
    <source>
        <dbReference type="ARBA" id="ARBA00015938"/>
    </source>
</evidence>
<keyword evidence="7 14" id="KW-0378">Hydrolase</keyword>
<comment type="similarity">
    <text evidence="3 14">Belongs to the glycosyl hydrolase 13 family.</text>
</comment>
<dbReference type="Pfam" id="PF00128">
    <property type="entry name" value="Alpha-amylase"/>
    <property type="match status" value="1"/>
</dbReference>
<dbReference type="SMART" id="SM00642">
    <property type="entry name" value="Aamy"/>
    <property type="match status" value="1"/>
</dbReference>
<evidence type="ECO:0000256" key="16">
    <source>
        <dbReference type="PIRSR" id="PIRSR006337-3"/>
    </source>
</evidence>
<dbReference type="PANTHER" id="PTHR43651">
    <property type="entry name" value="1,4-ALPHA-GLUCAN-BRANCHING ENZYME"/>
    <property type="match status" value="1"/>
</dbReference>
<evidence type="ECO:0000256" key="10">
    <source>
        <dbReference type="ARBA" id="ARBA00032057"/>
    </source>
</evidence>
<dbReference type="EMBL" id="MRCE01000005">
    <property type="protein sequence ID" value="OKH39307.1"/>
    <property type="molecule type" value="Genomic_DNA"/>
</dbReference>
<dbReference type="CDD" id="cd11325">
    <property type="entry name" value="AmyAc_GTHase"/>
    <property type="match status" value="1"/>
</dbReference>
<proteinExistence type="inferred from homology"/>
<feature type="active site" description="Nucleophile" evidence="15">
    <location>
        <position position="260"/>
    </location>
</feature>
<protein>
    <recommendedName>
        <fullName evidence="5 13">Malto-oligosyltrehalose trehalohydrolase</fullName>
        <shortName evidence="14">MTHase</shortName>
        <ecNumber evidence="4 13">3.2.1.141</ecNumber>
    </recommendedName>
    <alternativeName>
        <fullName evidence="11 14">4-alpha-D-((1-&gt;4)-alpha-D-glucano)trehalose trehalohydrolase</fullName>
    </alternativeName>
    <alternativeName>
        <fullName evidence="10 14">Maltooligosyl trehalose trehalohydrolase</fullName>
    </alternativeName>
</protein>
<dbReference type="InterPro" id="IPR012768">
    <property type="entry name" value="Trehalose_TreZ"/>
</dbReference>
<dbReference type="EC" id="3.2.1.141" evidence="4 13"/>
<feature type="domain" description="Glycosyl hydrolase family 13 catalytic" evidence="17">
    <location>
        <begin position="88"/>
        <end position="458"/>
    </location>
</feature>
<name>A0A1U7IPN6_9CYAN</name>
<reference evidence="18 19" key="1">
    <citation type="submission" date="2016-11" db="EMBL/GenBank/DDBJ databases">
        <title>Draft Genome Sequences of Nine Cyanobacterial Strains from Diverse Habitats.</title>
        <authorList>
            <person name="Zhu T."/>
            <person name="Hou S."/>
            <person name="Lu X."/>
            <person name="Hess W.R."/>
        </authorList>
    </citation>
    <scope>NUCLEOTIDE SEQUENCE [LARGE SCALE GENOMIC DNA]</scope>
    <source>
        <strain evidence="18 19">IAM M-71</strain>
    </source>
</reference>
<evidence type="ECO:0000313" key="18">
    <source>
        <dbReference type="EMBL" id="OKH39307.1"/>
    </source>
</evidence>
<dbReference type="GO" id="GO:0005992">
    <property type="term" value="P:trehalose biosynthetic process"/>
    <property type="evidence" value="ECO:0007669"/>
    <property type="project" value="UniProtKB-UniRule"/>
</dbReference>
<evidence type="ECO:0000256" key="14">
    <source>
        <dbReference type="PIRNR" id="PIRNR006337"/>
    </source>
</evidence>
<evidence type="ECO:0000256" key="1">
    <source>
        <dbReference type="ARBA" id="ARBA00004496"/>
    </source>
</evidence>
<dbReference type="Gene3D" id="1.10.10.760">
    <property type="entry name" value="E-set domains of sugar-utilizing enzymes"/>
    <property type="match status" value="1"/>
</dbReference>
<evidence type="ECO:0000256" key="2">
    <source>
        <dbReference type="ARBA" id="ARBA00005199"/>
    </source>
</evidence>
<keyword evidence="6" id="KW-0963">Cytoplasm</keyword>
<dbReference type="SUPFAM" id="SSF51445">
    <property type="entry name" value="(Trans)glycosidases"/>
    <property type="match status" value="1"/>
</dbReference>
<comment type="pathway">
    <text evidence="2 14">Glycan biosynthesis; trehalose biosynthesis.</text>
</comment>
<evidence type="ECO:0000256" key="4">
    <source>
        <dbReference type="ARBA" id="ARBA00012268"/>
    </source>
</evidence>
<feature type="active site" description="Proton donor" evidence="15">
    <location>
        <position position="297"/>
    </location>
</feature>
<evidence type="ECO:0000256" key="12">
    <source>
        <dbReference type="ARBA" id="ARBA00034013"/>
    </source>
</evidence>
<comment type="subcellular location">
    <subcellularLocation>
        <location evidence="1 15">Cytoplasm</location>
    </subcellularLocation>
</comment>
<evidence type="ECO:0000256" key="3">
    <source>
        <dbReference type="ARBA" id="ARBA00008061"/>
    </source>
</evidence>
<comment type="catalytic activity">
    <reaction evidence="12 14">
        <text>hydrolysis of (1-&gt;4)-alpha-D-glucosidic linkage in 4-alpha-D-[(1-&gt;4)-alpha-D-glucanosyl]n trehalose to yield trehalose and (1-&gt;4)-alpha-D-glucan.</text>
        <dbReference type="EC" id="3.2.1.141"/>
    </reaction>
</comment>
<dbReference type="Gene3D" id="2.60.40.10">
    <property type="entry name" value="Immunoglobulins"/>
    <property type="match status" value="1"/>
</dbReference>
<evidence type="ECO:0000313" key="19">
    <source>
        <dbReference type="Proteomes" id="UP000185860"/>
    </source>
</evidence>